<dbReference type="AlphaFoldDB" id="A0A977KTY1"/>
<sequence>MTDKDWYNPLQTPHSGYHWDGKSADFFEGWYFRITLPQLQESFAFMYSIEDPLGQTGKSGGAAQILGKQDQYFCRTFPNLQRFWASPDYLALVHWGQHSPPIAPQLLDSALFEQRISQGYQVTATLHQGSLKNPYSGQSCRWCYRTQPLYGWGNTHQSQRSTAGWLSALPIFEPGWQILMAHGLATGWIEWNGDLIQFEKAPAYSEKNWGCSFPQQWFWLHCNAFDREKDLAVTAGGGRRKVLGISEKVGMIGIHYQGKFYEFAPWNAQISWRIAPWGQWQLQAHNHHFEVELLGTTELAGTLLRAPTEQGLQICCRETLRGQLSLTLRDRPSCLGHHQGQIIVEDASSLAGLEVGGKAWES</sequence>
<dbReference type="PANTHER" id="PTHR35309">
    <property type="match status" value="1"/>
</dbReference>
<dbReference type="Pfam" id="PF14249">
    <property type="entry name" value="Tocopherol_cycl"/>
    <property type="match status" value="1"/>
</dbReference>
<gene>
    <name evidence="1" type="ORF">KA717_23275</name>
</gene>
<proteinExistence type="predicted"/>
<accession>A0A977KTY1</accession>
<dbReference type="PANTHER" id="PTHR35309:SF4">
    <property type="entry name" value="TOCOPHEROL CYCLASE"/>
    <property type="match status" value="1"/>
</dbReference>
<protein>
    <submittedName>
        <fullName evidence="1">Tocopherol cyclase family protein</fullName>
    </submittedName>
</protein>
<reference evidence="1" key="1">
    <citation type="submission" date="2021-04" db="EMBL/GenBank/DDBJ databases">
        <title>Genome sequence of Woronichinia naegeliana from Washington state freshwater lake bloom.</title>
        <authorList>
            <person name="Dreher T.W."/>
        </authorList>
    </citation>
    <scope>NUCLEOTIDE SEQUENCE</scope>
    <source>
        <strain evidence="1">WA131</strain>
    </source>
</reference>
<dbReference type="EMBL" id="CP073041">
    <property type="protein sequence ID" value="UXE58911.1"/>
    <property type="molecule type" value="Genomic_DNA"/>
</dbReference>
<dbReference type="Proteomes" id="UP001065613">
    <property type="component" value="Chromosome"/>
</dbReference>
<organism evidence="1">
    <name type="scientific">Woronichinia naegeliana WA131</name>
    <dbReference type="NCBI Taxonomy" id="2824559"/>
    <lineage>
        <taxon>Bacteria</taxon>
        <taxon>Bacillati</taxon>
        <taxon>Cyanobacteriota</taxon>
        <taxon>Cyanophyceae</taxon>
        <taxon>Synechococcales</taxon>
        <taxon>Coelosphaeriaceae</taxon>
        <taxon>Woronichinia</taxon>
    </lineage>
</organism>
<name>A0A977KTY1_9CYAN</name>
<dbReference type="KEGG" id="wna:KA717_23275"/>
<evidence type="ECO:0000313" key="1">
    <source>
        <dbReference type="EMBL" id="UXE58911.1"/>
    </source>
</evidence>
<dbReference type="InterPro" id="IPR025893">
    <property type="entry name" value="Tocopherol_cyclase"/>
</dbReference>
<dbReference type="GO" id="GO:0009976">
    <property type="term" value="F:tocopherol cyclase activity"/>
    <property type="evidence" value="ECO:0007669"/>
    <property type="project" value="InterPro"/>
</dbReference>